<evidence type="ECO:0000256" key="6">
    <source>
        <dbReference type="PIRSR" id="PIRSR601382-2"/>
    </source>
</evidence>
<feature type="region of interest" description="Disordered" evidence="8">
    <location>
        <begin position="502"/>
        <end position="526"/>
    </location>
</feature>
<reference evidence="11 12" key="1">
    <citation type="journal article" date="2018" name="Elife">
        <title>Functional genomics of lipid metabolism in the oleaginous yeast Rhodosporidium toruloides.</title>
        <authorList>
            <person name="Coradetti S.T."/>
            <person name="Pinel D."/>
            <person name="Geiselman G."/>
            <person name="Ito M."/>
            <person name="Mondo S."/>
            <person name="Reilly M.C."/>
            <person name="Cheng Y.F."/>
            <person name="Bauer S."/>
            <person name="Grigoriev I."/>
            <person name="Gladden J.M."/>
            <person name="Simmons B.A."/>
            <person name="Brem R."/>
            <person name="Arkin A.P."/>
            <person name="Skerker J.M."/>
        </authorList>
    </citation>
    <scope>NUCLEOTIDE SEQUENCE [LARGE SCALE GENOMIC DNA]</scope>
    <source>
        <strain evidence="11 12">NBRC 0880</strain>
    </source>
</reference>
<dbReference type="GO" id="GO:0044322">
    <property type="term" value="C:endoplasmic reticulum quality control compartment"/>
    <property type="evidence" value="ECO:0007669"/>
    <property type="project" value="GOC"/>
</dbReference>
<dbReference type="GO" id="GO:1904380">
    <property type="term" value="P:endoplasmic reticulum mannose trimming"/>
    <property type="evidence" value="ECO:0007669"/>
    <property type="project" value="InterPro"/>
</dbReference>
<dbReference type="Proteomes" id="UP000239560">
    <property type="component" value="Unassembled WGS sequence"/>
</dbReference>
<evidence type="ECO:0000256" key="9">
    <source>
        <dbReference type="SAM" id="SignalP"/>
    </source>
</evidence>
<evidence type="ECO:0000256" key="1">
    <source>
        <dbReference type="ARBA" id="ARBA00004240"/>
    </source>
</evidence>
<organism evidence="11 12">
    <name type="scientific">Rhodotorula toruloides</name>
    <name type="common">Yeast</name>
    <name type="synonym">Rhodosporidium toruloides</name>
    <dbReference type="NCBI Taxonomy" id="5286"/>
    <lineage>
        <taxon>Eukaryota</taxon>
        <taxon>Fungi</taxon>
        <taxon>Dikarya</taxon>
        <taxon>Basidiomycota</taxon>
        <taxon>Pucciniomycotina</taxon>
        <taxon>Microbotryomycetes</taxon>
        <taxon>Sporidiobolales</taxon>
        <taxon>Sporidiobolaceae</taxon>
        <taxon>Rhodotorula</taxon>
    </lineage>
</organism>
<dbReference type="EMBL" id="LCTV02000015">
    <property type="protein sequence ID" value="PRQ70386.1"/>
    <property type="molecule type" value="Genomic_DNA"/>
</dbReference>
<feature type="active site" evidence="5">
    <location>
        <position position="294"/>
    </location>
</feature>
<dbReference type="GO" id="GO:0005975">
    <property type="term" value="P:carbohydrate metabolic process"/>
    <property type="evidence" value="ECO:0007669"/>
    <property type="project" value="InterPro"/>
</dbReference>
<dbReference type="AlphaFoldDB" id="A0A2S9ZX85"/>
<evidence type="ECO:0000256" key="8">
    <source>
        <dbReference type="SAM" id="MobiDB-lite"/>
    </source>
</evidence>
<dbReference type="OrthoDB" id="8118055at2759"/>
<sequence length="1006" mass="108829">MHGNSNRASLTASRLVVSLLVLFSFCRGVNGAFYSSQRKAELREMAAETWRHAYNSYKRVAFPADELLPLSCGKQGHDRSNPNNGAVNDVMGDYALTLVDSLDTFAMLNDKAGFEQAIRETIEHVSFDVDSRVQVFEVTIRMMGGLLSGHLLAMPGAYNRSDPSTFHSSIRGFSLPWYRSELLHLAHDLGRRLLPAFETPTGIPFARVHLQRGLRGKGGKGESGETCSAGAGSLLLEFITLSRLTSDPTFETLARRAFFAIWDRRSDIGLIGNTIDARSGVWMHGAAGTGAGIDSFYEYAAKAYVLTGDDDYLRVWQDGYAGLQRYVRTGDGFWYRGANMQTGQLTSVLVDSLAAFMPGVQTLMGDLDSATRSHAPYAFLWLRYGGLPELYDTHRRQAVQLGYPLRPEYIESNMYLYQATKDDWYLELAEQVLHDINNKTRVDCGLAAIFNIDTGKLEDKMPSFVTSETLKYLYLTFDEDSPFLRDDSAFVFTTEGHPLEIPLPPPDSPCRSPEPAPANSTSTPTSALTCAAHEPVYDQRHAHFLSLSMNQRVDWEHARWLTGYQPQDEQHEVDEGRWSRNGWCEMPLGEDPVVASARFVDPLQTIRALVLNYLRSAPSVTSNILPGLTPSAPSVSLTPSAHAVPHSDQSIELLFAPSTSHEILHPRSSQLTPHPTGSGDIIVHSINGLRFTLVRASTSGSAGYVAVLAGLPQKKPDRIKVVARVGEGEGPPSGMGVGAGDVEEKQGKLDAIWDKLVHPLGGSSATSECSDVDADSPDTASPTLHIPALAASFGPSIVHRPSSAIPSGLTPFMLDGPALPLVLPSFDIYGCSALHPPPSSSPSLLLLHRGHCSFALKSHNAALSSFAGVILISSPSATDEEGEEGEGFVVPSADEGEEEEETMSSLVPLVLVGNSTGSVLEGLVRSVEVAGEGGEGGGLVVQVGEQDGEASTMMPRRQVWVSITHADEDEEEEESAAGLMLGGYLVRNIKLHRTSRRAAAAGGSVP</sequence>
<keyword evidence="9" id="KW-0732">Signal</keyword>
<dbReference type="EC" id="3.2.1.-" evidence="7"/>
<comment type="cofactor">
    <cofactor evidence="6">
        <name>Ca(2+)</name>
        <dbReference type="ChEBI" id="CHEBI:29108"/>
    </cofactor>
</comment>
<dbReference type="Pfam" id="PF02225">
    <property type="entry name" value="PA"/>
    <property type="match status" value="1"/>
</dbReference>
<dbReference type="GO" id="GO:0004571">
    <property type="term" value="F:mannosyl-oligosaccharide 1,2-alpha-mannosidase activity"/>
    <property type="evidence" value="ECO:0007669"/>
    <property type="project" value="InterPro"/>
</dbReference>
<dbReference type="Pfam" id="PF01532">
    <property type="entry name" value="Glyco_hydro_47"/>
    <property type="match status" value="1"/>
</dbReference>
<evidence type="ECO:0000256" key="7">
    <source>
        <dbReference type="RuleBase" id="RU361193"/>
    </source>
</evidence>
<name>A0A2S9ZX85_RHOTO</name>
<comment type="similarity">
    <text evidence="2 7">Belongs to the glycosyl hydrolase 47 family.</text>
</comment>
<evidence type="ECO:0000313" key="12">
    <source>
        <dbReference type="Proteomes" id="UP000239560"/>
    </source>
</evidence>
<feature type="compositionally biased region" description="Pro residues" evidence="8">
    <location>
        <begin position="502"/>
        <end position="516"/>
    </location>
</feature>
<dbReference type="Gene3D" id="3.50.30.30">
    <property type="match status" value="1"/>
</dbReference>
<dbReference type="PRINTS" id="PR00747">
    <property type="entry name" value="GLYHDRLASE47"/>
</dbReference>
<proteinExistence type="inferred from homology"/>
<dbReference type="InterPro" id="IPR036026">
    <property type="entry name" value="Seven-hairpin_glycosidases"/>
</dbReference>
<dbReference type="GO" id="GO:0005509">
    <property type="term" value="F:calcium ion binding"/>
    <property type="evidence" value="ECO:0007669"/>
    <property type="project" value="InterPro"/>
</dbReference>
<keyword evidence="7" id="KW-0326">Glycosidase</keyword>
<comment type="subcellular location">
    <subcellularLocation>
        <location evidence="1">Endoplasmic reticulum</location>
    </subcellularLocation>
</comment>
<protein>
    <recommendedName>
        <fullName evidence="7">alpha-1,2-Mannosidase</fullName>
        <ecNumber evidence="7">3.2.1.-</ecNumber>
    </recommendedName>
</protein>
<feature type="domain" description="PA" evidence="10">
    <location>
        <begin position="820"/>
        <end position="918"/>
    </location>
</feature>
<comment type="caution">
    <text evidence="11">The sequence shown here is derived from an EMBL/GenBank/DDBJ whole genome shotgun (WGS) entry which is preliminary data.</text>
</comment>
<gene>
    <name evidence="11" type="ORF">AAT19DRAFT_11135</name>
</gene>
<dbReference type="InterPro" id="IPR003137">
    <property type="entry name" value="PA_domain"/>
</dbReference>
<evidence type="ECO:0000256" key="5">
    <source>
        <dbReference type="PIRSR" id="PIRSR601382-1"/>
    </source>
</evidence>
<dbReference type="PANTHER" id="PTHR45679">
    <property type="entry name" value="ER DEGRADATION-ENHANCING ALPHA-MANNOSIDASE-LIKE PROTEIN 2"/>
    <property type="match status" value="1"/>
</dbReference>
<feature type="signal peptide" evidence="9">
    <location>
        <begin position="1"/>
        <end position="31"/>
    </location>
</feature>
<dbReference type="PANTHER" id="PTHR45679:SF5">
    <property type="entry name" value="ER DEGRADATION-ENHANCING ALPHA-MANNOSIDASE-LIKE PROTEIN 1"/>
    <property type="match status" value="1"/>
</dbReference>
<keyword evidence="6" id="KW-0106">Calcium</keyword>
<evidence type="ECO:0000256" key="3">
    <source>
        <dbReference type="ARBA" id="ARBA00022824"/>
    </source>
</evidence>
<dbReference type="Gene3D" id="1.50.10.10">
    <property type="match status" value="1"/>
</dbReference>
<accession>A0A2S9ZX85</accession>
<feature type="active site" evidence="5">
    <location>
        <position position="408"/>
    </location>
</feature>
<keyword evidence="4" id="KW-0325">Glycoprotein</keyword>
<evidence type="ECO:0000259" key="10">
    <source>
        <dbReference type="Pfam" id="PF02225"/>
    </source>
</evidence>
<keyword evidence="6" id="KW-0479">Metal-binding</keyword>
<evidence type="ECO:0000256" key="4">
    <source>
        <dbReference type="ARBA" id="ARBA00023180"/>
    </source>
</evidence>
<keyword evidence="7" id="KW-0378">Hydrolase</keyword>
<evidence type="ECO:0000256" key="2">
    <source>
        <dbReference type="ARBA" id="ARBA00007658"/>
    </source>
</evidence>
<feature type="active site" description="Proton donor" evidence="5">
    <location>
        <position position="389"/>
    </location>
</feature>
<evidence type="ECO:0000313" key="11">
    <source>
        <dbReference type="EMBL" id="PRQ70386.1"/>
    </source>
</evidence>
<dbReference type="InterPro" id="IPR012341">
    <property type="entry name" value="6hp_glycosidase-like_sf"/>
</dbReference>
<dbReference type="GO" id="GO:0016020">
    <property type="term" value="C:membrane"/>
    <property type="evidence" value="ECO:0007669"/>
    <property type="project" value="InterPro"/>
</dbReference>
<keyword evidence="3" id="KW-0256">Endoplasmic reticulum</keyword>
<dbReference type="GO" id="GO:0036503">
    <property type="term" value="P:ERAD pathway"/>
    <property type="evidence" value="ECO:0007669"/>
    <property type="project" value="UniProtKB-ARBA"/>
</dbReference>
<dbReference type="SUPFAM" id="SSF48225">
    <property type="entry name" value="Seven-hairpin glycosidases"/>
    <property type="match status" value="1"/>
</dbReference>
<dbReference type="InterPro" id="IPR001382">
    <property type="entry name" value="Glyco_hydro_47"/>
</dbReference>
<feature type="binding site" evidence="6">
    <location>
        <position position="494"/>
    </location>
    <ligand>
        <name>Ca(2+)</name>
        <dbReference type="ChEBI" id="CHEBI:29108"/>
    </ligand>
</feature>
<dbReference type="InterPro" id="IPR044674">
    <property type="entry name" value="EDEM1/2/3"/>
</dbReference>
<feature type="active site" description="Proton donor" evidence="5">
    <location>
        <position position="137"/>
    </location>
</feature>
<feature type="chain" id="PRO_5015603585" description="alpha-1,2-Mannosidase" evidence="9">
    <location>
        <begin position="32"/>
        <end position="1006"/>
    </location>
</feature>